<keyword evidence="1" id="KW-1133">Transmembrane helix</keyword>
<keyword evidence="1" id="KW-0472">Membrane</keyword>
<reference evidence="3" key="1">
    <citation type="submission" date="2019-10" db="EMBL/GenBank/DDBJ databases">
        <title>Streptomyces sp. nov., a novel actinobacterium isolated from alkaline environment.</title>
        <authorList>
            <person name="Golinska P."/>
        </authorList>
    </citation>
    <scope>NUCLEOTIDE SEQUENCE [LARGE SCALE GENOMIC DNA]</scope>
    <source>
        <strain evidence="3">DSM 42108</strain>
    </source>
</reference>
<evidence type="ECO:0000313" key="3">
    <source>
        <dbReference type="Proteomes" id="UP000530234"/>
    </source>
</evidence>
<proteinExistence type="predicted"/>
<feature type="transmembrane region" description="Helical" evidence="1">
    <location>
        <begin position="62"/>
        <end position="81"/>
    </location>
</feature>
<sequence>MFGPVQALPTALEWAGRGFVAFGRSIAPATGVPKRRARSSGTFEGWGRVEAYEERFGWDRRTLGTVALCAVFVGLASLPGMPVVMRVLVYALFGVGGLVMVFVAFSRKVALRVDERGVLLGGSPLRYSATTARVRWNTIEAVVLWEQRLRHTRMLYVGLARLPGSPPLPGPGRGLDPPIVGARSVGHVPPEVLAASVCVNGWRLDEARLAAAVARFAPPGVRVIDTRGK</sequence>
<protein>
    <submittedName>
        <fullName evidence="2">Uncharacterized protein</fullName>
    </submittedName>
</protein>
<name>A0A7W3SZV8_9ACTN</name>
<dbReference type="Proteomes" id="UP000530234">
    <property type="component" value="Unassembled WGS sequence"/>
</dbReference>
<evidence type="ECO:0000313" key="2">
    <source>
        <dbReference type="EMBL" id="MBB0228364.1"/>
    </source>
</evidence>
<dbReference type="EMBL" id="VKHS01000022">
    <property type="protein sequence ID" value="MBB0228364.1"/>
    <property type="molecule type" value="Genomic_DNA"/>
</dbReference>
<dbReference type="AlphaFoldDB" id="A0A7W3SZV8"/>
<keyword evidence="3" id="KW-1185">Reference proteome</keyword>
<organism evidence="2 3">
    <name type="scientific">Streptomyces calidiresistens</name>
    <dbReference type="NCBI Taxonomy" id="1485586"/>
    <lineage>
        <taxon>Bacteria</taxon>
        <taxon>Bacillati</taxon>
        <taxon>Actinomycetota</taxon>
        <taxon>Actinomycetes</taxon>
        <taxon>Kitasatosporales</taxon>
        <taxon>Streptomycetaceae</taxon>
        <taxon>Streptomyces</taxon>
    </lineage>
</organism>
<gene>
    <name evidence="2" type="ORF">FOE67_02235</name>
</gene>
<comment type="caution">
    <text evidence="2">The sequence shown here is derived from an EMBL/GenBank/DDBJ whole genome shotgun (WGS) entry which is preliminary data.</text>
</comment>
<accession>A0A7W3SZV8</accession>
<evidence type="ECO:0000256" key="1">
    <source>
        <dbReference type="SAM" id="Phobius"/>
    </source>
</evidence>
<feature type="transmembrane region" description="Helical" evidence="1">
    <location>
        <begin position="87"/>
        <end position="106"/>
    </location>
</feature>
<dbReference type="RefSeq" id="WP_182660048.1">
    <property type="nucleotide sequence ID" value="NZ_VKHS01000022.1"/>
</dbReference>
<keyword evidence="1" id="KW-0812">Transmembrane</keyword>